<feature type="compositionally biased region" description="Low complexity" evidence="2">
    <location>
        <begin position="107"/>
        <end position="123"/>
    </location>
</feature>
<dbReference type="Proteomes" id="UP000494165">
    <property type="component" value="Unassembled WGS sequence"/>
</dbReference>
<sequence length="136" mass="15166">MDPTLVDDYGEYVEEFNLEHLSNGQQQRHEQETQIRSLQAELQRARHECGRMRQERDHYREKCMILERRQQHLHQHQHDMDAVSNNNNNNNNAGTGGGGGGGGGGHPPANGGSPSDPSNPSSPEFQQLHSVAGAYQ</sequence>
<name>A0A8S1DQR5_9INSE</name>
<evidence type="ECO:0000313" key="3">
    <source>
        <dbReference type="EMBL" id="CAB3380435.1"/>
    </source>
</evidence>
<proteinExistence type="predicted"/>
<keyword evidence="4" id="KW-1185">Reference proteome</keyword>
<evidence type="ECO:0000256" key="1">
    <source>
        <dbReference type="SAM" id="Coils"/>
    </source>
</evidence>
<feature type="region of interest" description="Disordered" evidence="2">
    <location>
        <begin position="67"/>
        <end position="136"/>
    </location>
</feature>
<dbReference type="EMBL" id="CADEPI010000208">
    <property type="protein sequence ID" value="CAB3380435.1"/>
    <property type="molecule type" value="Genomic_DNA"/>
</dbReference>
<feature type="compositionally biased region" description="Gly residues" evidence="2">
    <location>
        <begin position="94"/>
        <end position="106"/>
    </location>
</feature>
<feature type="coiled-coil region" evidence="1">
    <location>
        <begin position="21"/>
        <end position="62"/>
    </location>
</feature>
<evidence type="ECO:0000256" key="2">
    <source>
        <dbReference type="SAM" id="MobiDB-lite"/>
    </source>
</evidence>
<comment type="caution">
    <text evidence="3">The sequence shown here is derived from an EMBL/GenBank/DDBJ whole genome shotgun (WGS) entry which is preliminary data.</text>
</comment>
<organism evidence="3 4">
    <name type="scientific">Cloeon dipterum</name>
    <dbReference type="NCBI Taxonomy" id="197152"/>
    <lineage>
        <taxon>Eukaryota</taxon>
        <taxon>Metazoa</taxon>
        <taxon>Ecdysozoa</taxon>
        <taxon>Arthropoda</taxon>
        <taxon>Hexapoda</taxon>
        <taxon>Insecta</taxon>
        <taxon>Pterygota</taxon>
        <taxon>Palaeoptera</taxon>
        <taxon>Ephemeroptera</taxon>
        <taxon>Pisciforma</taxon>
        <taxon>Baetidae</taxon>
        <taxon>Cloeon</taxon>
    </lineage>
</organism>
<dbReference type="AlphaFoldDB" id="A0A8S1DQR5"/>
<protein>
    <submittedName>
        <fullName evidence="3">Uncharacterized protein</fullName>
    </submittedName>
</protein>
<evidence type="ECO:0000313" key="4">
    <source>
        <dbReference type="Proteomes" id="UP000494165"/>
    </source>
</evidence>
<accession>A0A8S1DQR5</accession>
<keyword evidence="1" id="KW-0175">Coiled coil</keyword>
<feature type="compositionally biased region" description="Basic and acidic residues" evidence="2">
    <location>
        <begin position="67"/>
        <end position="81"/>
    </location>
</feature>
<gene>
    <name evidence="3" type="ORF">CLODIP_2_CD12671</name>
</gene>
<reference evidence="3 4" key="1">
    <citation type="submission" date="2020-04" db="EMBL/GenBank/DDBJ databases">
        <authorList>
            <person name="Alioto T."/>
            <person name="Alioto T."/>
            <person name="Gomez Garrido J."/>
        </authorList>
    </citation>
    <scope>NUCLEOTIDE SEQUENCE [LARGE SCALE GENOMIC DNA]</scope>
</reference>